<keyword evidence="1" id="KW-0812">Transmembrane</keyword>
<organism evidence="3 4">
    <name type="scientific">Trichinella pseudospiralis</name>
    <name type="common">Parasitic roundworm</name>
    <dbReference type="NCBI Taxonomy" id="6337"/>
    <lineage>
        <taxon>Eukaryota</taxon>
        <taxon>Metazoa</taxon>
        <taxon>Ecdysozoa</taxon>
        <taxon>Nematoda</taxon>
        <taxon>Enoplea</taxon>
        <taxon>Dorylaimia</taxon>
        <taxon>Trichinellida</taxon>
        <taxon>Trichinellidae</taxon>
        <taxon>Trichinella</taxon>
    </lineage>
</organism>
<feature type="domain" description="Apple" evidence="2">
    <location>
        <begin position="387"/>
        <end position="466"/>
    </location>
</feature>
<dbReference type="PROSITE" id="PS50948">
    <property type="entry name" value="PAN"/>
    <property type="match status" value="2"/>
</dbReference>
<evidence type="ECO:0000313" key="4">
    <source>
        <dbReference type="Proteomes" id="UP000054826"/>
    </source>
</evidence>
<evidence type="ECO:0000256" key="1">
    <source>
        <dbReference type="SAM" id="Phobius"/>
    </source>
</evidence>
<reference evidence="3 4" key="1">
    <citation type="submission" date="2015-01" db="EMBL/GenBank/DDBJ databases">
        <title>Evolution of Trichinella species and genotypes.</title>
        <authorList>
            <person name="Korhonen P.K."/>
            <person name="Edoardo P."/>
            <person name="Giuseppe L.R."/>
            <person name="Gasser R.B."/>
        </authorList>
    </citation>
    <scope>NUCLEOTIDE SEQUENCE [LARGE SCALE GENOMIC DNA]</scope>
    <source>
        <strain evidence="3">ISS176</strain>
    </source>
</reference>
<accession>A0A0V1KD83</accession>
<evidence type="ECO:0000313" key="3">
    <source>
        <dbReference type="EMBL" id="KRZ45207.1"/>
    </source>
</evidence>
<proteinExistence type="predicted"/>
<dbReference type="InterPro" id="IPR003609">
    <property type="entry name" value="Pan_app"/>
</dbReference>
<keyword evidence="1" id="KW-1133">Transmembrane helix</keyword>
<dbReference type="AlphaFoldDB" id="A0A0V1KD83"/>
<feature type="transmembrane region" description="Helical" evidence="1">
    <location>
        <begin position="21"/>
        <end position="43"/>
    </location>
</feature>
<gene>
    <name evidence="3" type="ORF">T4C_5398</name>
</gene>
<evidence type="ECO:0000259" key="2">
    <source>
        <dbReference type="PROSITE" id="PS50948"/>
    </source>
</evidence>
<sequence length="1005" mass="114454">MPCEFSKVVCSSYDTMLKQCSVLAIICFINCHLISCSWMSIYIPKMDVTCVLTAKIVDYDKDSYIRRVYCSMESCVAACLSHSTSCNLIKYSPFTKVCDLYFANATRHIVYPSDKIGQSMHFQLQSCHKNISTLPAGMVVQSKLQNNNSAIIHIPSTHKNCGSLWLPFVENYHAERIQLIAASSLKRCIAFCEAPTYTSCNSVLFSAQEGTCLLLFRSIRTQLFNGIAPTIQSSALFVVISECYDDFEPPIGYSLPNFGQLTPTVYSTTNAKVSLYHVHFYATTAAIRLRLWDTANEFECLILCLDNFLADHCDAYYFSHGEKTCLTFRLKEQHALPNSQYDRHIIKFSDNKMLIKIFKDQRLPSLKHLNHLAVETKVSLFQFKERCTIQHSVLTAIPRIKFIQQYVNISFLNDCISKCRFIRSSGLCEGIAYSKEKKACLIAVNGNNDDEVLLNGGYHFLTLHNCSKDREVERAHNDPPELHAFPLLDEICLVEFYKPLFVSGWSVIAEIRNTTSVQWCLLNCAAAMYANKCSAIYFIDGNCVLLERTHYPRIYFTRQNISTLPAGMVVQSKLQNNNSAIIHIPSTHKNCGSLWLPFVENYHAERIQLIAASSLKRCIAFCEAPTYTSCNSVLFSAQEGTCLLLFRSIRTQLFNGIAPTIQSSALFVAILACNDDFDPPFGNAIPNFRLIVPTAYSISNIKVSLYRAHFYATTAAIRLRLWDTANEFECLMICLDKFLADYCDGFYFSYEEKTCLTFRIREEYALPNSQHDRHIIRFAVDQMTIRIPRDLRLHSLMYSNHLTVEMKVPLHEFKEVCTVEHSILTAIPRIKFIQQYVNISFLNDCISKCRFIRSSGLCEGIAYSKEKKACLIAVNGNNDDEVLLNGGYHFLTLHNCSKDREVERAHNDPPELHAFPLLDEICLVEFYKPLFVSGWSVIAEIRNTTSVQWCLLNCAAAMYANKCSAIYFIDGNCVLLERTHYPRIYFTRQSASVFAELLFCEASIR</sequence>
<name>A0A0V1KD83_TRIPS</name>
<protein>
    <recommendedName>
        <fullName evidence="2">Apple domain-containing protein</fullName>
    </recommendedName>
</protein>
<keyword evidence="1" id="KW-0472">Membrane</keyword>
<dbReference type="Proteomes" id="UP000054826">
    <property type="component" value="Unassembled WGS sequence"/>
</dbReference>
<comment type="caution">
    <text evidence="3">The sequence shown here is derived from an EMBL/GenBank/DDBJ whole genome shotgun (WGS) entry which is preliminary data.</text>
</comment>
<feature type="domain" description="Apple" evidence="2">
    <location>
        <begin position="817"/>
        <end position="896"/>
    </location>
</feature>
<dbReference type="EMBL" id="JYDV01000003">
    <property type="protein sequence ID" value="KRZ45207.1"/>
    <property type="molecule type" value="Genomic_DNA"/>
</dbReference>